<gene>
    <name evidence="1" type="ORF">WN51_05144</name>
</gene>
<proteinExistence type="predicted"/>
<evidence type="ECO:0000313" key="2">
    <source>
        <dbReference type="Proteomes" id="UP000053105"/>
    </source>
</evidence>
<dbReference type="AlphaFoldDB" id="A0A0M8ZU67"/>
<name>A0A0M8ZU67_9HYME</name>
<reference evidence="1 2" key="1">
    <citation type="submission" date="2015-07" db="EMBL/GenBank/DDBJ databases">
        <title>The genome of Melipona quadrifasciata.</title>
        <authorList>
            <person name="Pan H."/>
            <person name="Kapheim K."/>
        </authorList>
    </citation>
    <scope>NUCLEOTIDE SEQUENCE [LARGE SCALE GENOMIC DNA]</scope>
    <source>
        <strain evidence="1">0111107301</strain>
        <tissue evidence="1">Whole body</tissue>
    </source>
</reference>
<dbReference type="EMBL" id="KQ435885">
    <property type="protein sequence ID" value="KOX69589.1"/>
    <property type="molecule type" value="Genomic_DNA"/>
</dbReference>
<organism evidence="1 2">
    <name type="scientific">Melipona quadrifasciata</name>
    <dbReference type="NCBI Taxonomy" id="166423"/>
    <lineage>
        <taxon>Eukaryota</taxon>
        <taxon>Metazoa</taxon>
        <taxon>Ecdysozoa</taxon>
        <taxon>Arthropoda</taxon>
        <taxon>Hexapoda</taxon>
        <taxon>Insecta</taxon>
        <taxon>Pterygota</taxon>
        <taxon>Neoptera</taxon>
        <taxon>Endopterygota</taxon>
        <taxon>Hymenoptera</taxon>
        <taxon>Apocrita</taxon>
        <taxon>Aculeata</taxon>
        <taxon>Apoidea</taxon>
        <taxon>Anthophila</taxon>
        <taxon>Apidae</taxon>
        <taxon>Melipona</taxon>
    </lineage>
</organism>
<evidence type="ECO:0000313" key="1">
    <source>
        <dbReference type="EMBL" id="KOX69589.1"/>
    </source>
</evidence>
<dbReference type="Proteomes" id="UP000053105">
    <property type="component" value="Unassembled WGS sequence"/>
</dbReference>
<dbReference type="OrthoDB" id="10474331at2759"/>
<protein>
    <submittedName>
        <fullName evidence="1">Uncharacterized protein</fullName>
    </submittedName>
</protein>
<keyword evidence="2" id="KW-1185">Reference proteome</keyword>
<accession>A0A0M8ZU67</accession>
<sequence>MKSGFLIKFTQNLSGKLFDFHACGTSGSTIPCCFAASSKRSNSHFTALGNASFAVSIVFKKSSTNF</sequence>